<sequence length="55" mass="5751">MNKLKLDLNTLAVHTFAVSPAAGEASLLAAGDSLWCTLAGACPSWFICTQDPITD</sequence>
<reference evidence="1 2" key="1">
    <citation type="submission" date="2020-08" db="EMBL/GenBank/DDBJ databases">
        <title>Genomic Encyclopedia of Type Strains, Phase IV (KMG-IV): sequencing the most valuable type-strain genomes for metagenomic binning, comparative biology and taxonomic classification.</title>
        <authorList>
            <person name="Goeker M."/>
        </authorList>
    </citation>
    <scope>NUCLEOTIDE SEQUENCE [LARGE SCALE GENOMIC DNA]</scope>
    <source>
        <strain evidence="1 2">DSM 29007</strain>
    </source>
</reference>
<dbReference type="RefSeq" id="WP_170031880.1">
    <property type="nucleotide sequence ID" value="NZ_JABDTL010000001.1"/>
</dbReference>
<dbReference type="AlphaFoldDB" id="A0A841GS07"/>
<keyword evidence="2" id="KW-1185">Reference proteome</keyword>
<accession>A0A841GS07</accession>
<evidence type="ECO:0000313" key="2">
    <source>
        <dbReference type="Proteomes" id="UP000582837"/>
    </source>
</evidence>
<protein>
    <submittedName>
        <fullName evidence="1">Uncharacterized protein</fullName>
    </submittedName>
</protein>
<dbReference type="EMBL" id="JACHIA010000001">
    <property type="protein sequence ID" value="MBB6069089.1"/>
    <property type="molecule type" value="Genomic_DNA"/>
</dbReference>
<evidence type="ECO:0000313" key="1">
    <source>
        <dbReference type="EMBL" id="MBB6069089.1"/>
    </source>
</evidence>
<dbReference type="Proteomes" id="UP000582837">
    <property type="component" value="Unassembled WGS sequence"/>
</dbReference>
<organism evidence="1 2">
    <name type="scientific">Longimicrobium terrae</name>
    <dbReference type="NCBI Taxonomy" id="1639882"/>
    <lineage>
        <taxon>Bacteria</taxon>
        <taxon>Pseudomonadati</taxon>
        <taxon>Gemmatimonadota</taxon>
        <taxon>Longimicrobiia</taxon>
        <taxon>Longimicrobiales</taxon>
        <taxon>Longimicrobiaceae</taxon>
        <taxon>Longimicrobium</taxon>
    </lineage>
</organism>
<gene>
    <name evidence="1" type="ORF">HNQ61_000700</name>
</gene>
<comment type="caution">
    <text evidence="1">The sequence shown here is derived from an EMBL/GenBank/DDBJ whole genome shotgun (WGS) entry which is preliminary data.</text>
</comment>
<proteinExistence type="predicted"/>
<name>A0A841GS07_9BACT</name>